<dbReference type="PROSITE" id="PS50088">
    <property type="entry name" value="ANK_REPEAT"/>
    <property type="match status" value="1"/>
</dbReference>
<dbReference type="InterPro" id="IPR002110">
    <property type="entry name" value="Ankyrin_rpt"/>
</dbReference>
<evidence type="ECO:0000313" key="3">
    <source>
        <dbReference type="EMBL" id="CAL1125998.1"/>
    </source>
</evidence>
<dbReference type="InterPro" id="IPR036770">
    <property type="entry name" value="Ankyrin_rpt-contain_sf"/>
</dbReference>
<dbReference type="SUPFAM" id="SSF48403">
    <property type="entry name" value="Ankyrin repeat"/>
    <property type="match status" value="1"/>
</dbReference>
<dbReference type="OrthoDB" id="194358at2759"/>
<feature type="repeat" description="ANK" evidence="1">
    <location>
        <begin position="347"/>
        <end position="380"/>
    </location>
</feature>
<sequence length="577" mass="63819">MGNCFTNAQPGVHQMFFPMYVVKVSDFLRMEGALLSHAELVKQNLLQKWEQGMYTVFISHQWLGRQHPDPSGAQTSVLRKLIARLEQEDLMIEGDTVSASYGQRLTLSEDTRKNILEGYLFLDWFAIPQVTARLHGVNEATTKSDAALAVKSIPAYVECADIFIALVPYVLNEEKKWCNHSTWIARGWCRAELWFHMLAGKTDTSAIIIFSEKEAKFMLALEWLKNSVVSGDFTVEADRFVVAKLAERALKRKISKLKTSGPVNKYRFYVAHQSKMLGQHHHDYRLQAFLNDFRFSSLEEASRDESGMNGVLCAMFCGDRTMLRLLATSKANMNLSVRGLAELGYFDGQTLLLMAAKSNQPAPILATLIELGADVKAISNVGAIVANFVRSAEQLKVIVEAQADLHSSYEPYGLTPLTVAASSAGSDTATVAALLKARCDPNPPRHGLGQTPLMMSILHSRGEKSPVDTVRLILESKADVNLGAAPTGMFDSLCGAAIAEVEQVGRKHSFQSKRGFSILRGLTPLCHAAWIGDPEMTQLLLDFRADPSLPCNIGLFPEDLAEENGHYHLLPMLLVSM</sequence>
<comment type="caution">
    <text evidence="2">The sequence shown here is derived from an EMBL/GenBank/DDBJ whole genome shotgun (WGS) entry which is preliminary data.</text>
</comment>
<proteinExistence type="predicted"/>
<dbReference type="SMART" id="SM00248">
    <property type="entry name" value="ANK"/>
    <property type="match status" value="5"/>
</dbReference>
<dbReference type="Proteomes" id="UP001152797">
    <property type="component" value="Unassembled WGS sequence"/>
</dbReference>
<accession>A0A9P1BHK7</accession>
<dbReference type="EMBL" id="CAMXCT020000024">
    <property type="protein sequence ID" value="CAL1125998.1"/>
    <property type="molecule type" value="Genomic_DNA"/>
</dbReference>
<dbReference type="PANTHER" id="PTHR46224:SF6">
    <property type="entry name" value="ANKYRIN REPEAT FAMILY PROTEIN"/>
    <property type="match status" value="1"/>
</dbReference>
<gene>
    <name evidence="2" type="ORF">C1SCF055_LOCUS1191</name>
</gene>
<reference evidence="2" key="1">
    <citation type="submission" date="2022-10" db="EMBL/GenBank/DDBJ databases">
        <authorList>
            <person name="Chen Y."/>
            <person name="Dougan E. K."/>
            <person name="Chan C."/>
            <person name="Rhodes N."/>
            <person name="Thang M."/>
        </authorList>
    </citation>
    <scope>NUCLEOTIDE SEQUENCE</scope>
</reference>
<protein>
    <submittedName>
        <fullName evidence="4">Ankyrin-2</fullName>
    </submittedName>
</protein>
<dbReference type="Pfam" id="PF00023">
    <property type="entry name" value="Ank"/>
    <property type="match status" value="1"/>
</dbReference>
<dbReference type="InterPro" id="IPR051616">
    <property type="entry name" value="Cul2-RING_E3_ligase_SR"/>
</dbReference>
<dbReference type="Gene3D" id="1.25.40.20">
    <property type="entry name" value="Ankyrin repeat-containing domain"/>
    <property type="match status" value="2"/>
</dbReference>
<evidence type="ECO:0000313" key="4">
    <source>
        <dbReference type="EMBL" id="CAL4759935.1"/>
    </source>
</evidence>
<dbReference type="EMBL" id="CAMXCT030000024">
    <property type="protein sequence ID" value="CAL4759935.1"/>
    <property type="molecule type" value="Genomic_DNA"/>
</dbReference>
<keyword evidence="5" id="KW-1185">Reference proteome</keyword>
<dbReference type="PANTHER" id="PTHR46224">
    <property type="entry name" value="ANKYRIN REPEAT FAMILY PROTEIN"/>
    <property type="match status" value="1"/>
</dbReference>
<dbReference type="PROSITE" id="PS50297">
    <property type="entry name" value="ANK_REP_REGION"/>
    <property type="match status" value="1"/>
</dbReference>
<dbReference type="AlphaFoldDB" id="A0A9P1BHK7"/>
<dbReference type="EMBL" id="CAMXCT010000024">
    <property type="protein sequence ID" value="CAI3972623.1"/>
    <property type="molecule type" value="Genomic_DNA"/>
</dbReference>
<evidence type="ECO:0000313" key="5">
    <source>
        <dbReference type="Proteomes" id="UP001152797"/>
    </source>
</evidence>
<keyword evidence="1" id="KW-0040">ANK repeat</keyword>
<organism evidence="2">
    <name type="scientific">Cladocopium goreaui</name>
    <dbReference type="NCBI Taxonomy" id="2562237"/>
    <lineage>
        <taxon>Eukaryota</taxon>
        <taxon>Sar</taxon>
        <taxon>Alveolata</taxon>
        <taxon>Dinophyceae</taxon>
        <taxon>Suessiales</taxon>
        <taxon>Symbiodiniaceae</taxon>
        <taxon>Cladocopium</taxon>
    </lineage>
</organism>
<evidence type="ECO:0000256" key="1">
    <source>
        <dbReference type="PROSITE-ProRule" id="PRU00023"/>
    </source>
</evidence>
<evidence type="ECO:0000313" key="2">
    <source>
        <dbReference type="EMBL" id="CAI3972623.1"/>
    </source>
</evidence>
<name>A0A9P1BHK7_9DINO</name>
<reference evidence="3" key="2">
    <citation type="submission" date="2024-04" db="EMBL/GenBank/DDBJ databases">
        <authorList>
            <person name="Chen Y."/>
            <person name="Shah S."/>
            <person name="Dougan E. K."/>
            <person name="Thang M."/>
            <person name="Chan C."/>
        </authorList>
    </citation>
    <scope>NUCLEOTIDE SEQUENCE [LARGE SCALE GENOMIC DNA]</scope>
</reference>